<sequence length="590" mass="63130">MAARGFLPSRGGEAAQAEVASAAFREHLRRLGLQDFPCGAVGTGGAPTPAGPSLPARLSPQEPCPEARARPGPEDEESREGRLELLGGQRSPWALPEGCGPEDQRLRQLAVRAPGLVRGSRLFLFFRVLRLVDKGVSGVDEGLLRFQHLEELVLSANRLSAVASANLPATLKVLELCGNAVGDLRDLCARPPPRLQHLGLGYNCLRGASQHGYLTAAFWPNLVSLDLGFNALADLLGLLSELATLPKLRVLVLRGNPLALLPAYRGLVVDGLPGLAALDDAHVGPGEKHRCRGLAGRPGEPGPLRRHEEAFLNNIFFSLPEAAAVPVVTRSYYVTYELAAAEASEDGPVKQTGPAGATRPRARGERVQRSLPAPGYENPSVSHGGPAGPRWREGGVGHLRPVGQCRGFGEERPLRQAPWCPHAVKVFATPGKPWADPLDCGYRREHAAPDLVGLKAFLEAGTVLSVVEEKVLSWPLVTEPDEATIKKGKAQGLQHGAKQKKKKKEKPCELHSDPPIRRTLGTGRVSLEALLATEALVATVCDLGIPTAEEPPQPPSPEEKKVVWKWKLATSFAAGHCPSLPRPGCTDAMY</sequence>
<dbReference type="AlphaFoldDB" id="A0A8C4KBF3"/>
<dbReference type="PANTHER" id="PTHR15454">
    <property type="entry name" value="NISCHARIN RELATED"/>
    <property type="match status" value="1"/>
</dbReference>
<name>A0A8C4KBF3_DRONO</name>
<accession>A0A8C4KBF3</accession>
<protein>
    <submittedName>
        <fullName evidence="4">Leucine rich repeat containing 43</fullName>
    </submittedName>
</protein>
<feature type="compositionally biased region" description="Basic and acidic residues" evidence="3">
    <location>
        <begin position="506"/>
        <end position="515"/>
    </location>
</feature>
<feature type="region of interest" description="Disordered" evidence="3">
    <location>
        <begin position="488"/>
        <end position="515"/>
    </location>
</feature>
<reference evidence="4" key="2">
    <citation type="submission" date="2025-09" db="UniProtKB">
        <authorList>
            <consortium name="Ensembl"/>
        </authorList>
    </citation>
    <scope>IDENTIFICATION</scope>
</reference>
<dbReference type="SUPFAM" id="SSF52058">
    <property type="entry name" value="L domain-like"/>
    <property type="match status" value="1"/>
</dbReference>
<dbReference type="Proteomes" id="UP000694423">
    <property type="component" value="Unplaced"/>
</dbReference>
<dbReference type="GO" id="GO:0005737">
    <property type="term" value="C:cytoplasm"/>
    <property type="evidence" value="ECO:0007669"/>
    <property type="project" value="TreeGrafter"/>
</dbReference>
<dbReference type="Gene3D" id="3.80.10.10">
    <property type="entry name" value="Ribonuclease Inhibitor"/>
    <property type="match status" value="1"/>
</dbReference>
<feature type="compositionally biased region" description="Basic and acidic residues" evidence="3">
    <location>
        <begin position="65"/>
        <end position="81"/>
    </location>
</feature>
<organism evidence="4 5">
    <name type="scientific">Dromaius novaehollandiae</name>
    <name type="common">Emu</name>
    <dbReference type="NCBI Taxonomy" id="8790"/>
    <lineage>
        <taxon>Eukaryota</taxon>
        <taxon>Metazoa</taxon>
        <taxon>Chordata</taxon>
        <taxon>Craniata</taxon>
        <taxon>Vertebrata</taxon>
        <taxon>Euteleostomi</taxon>
        <taxon>Archelosauria</taxon>
        <taxon>Archosauria</taxon>
        <taxon>Dinosauria</taxon>
        <taxon>Saurischia</taxon>
        <taxon>Theropoda</taxon>
        <taxon>Coelurosauria</taxon>
        <taxon>Aves</taxon>
        <taxon>Palaeognathae</taxon>
        <taxon>Casuariiformes</taxon>
        <taxon>Dromaiidae</taxon>
        <taxon>Dromaius</taxon>
    </lineage>
</organism>
<keyword evidence="1" id="KW-0433">Leucine-rich repeat</keyword>
<feature type="region of interest" description="Disordered" evidence="3">
    <location>
        <begin position="38"/>
        <end position="81"/>
    </location>
</feature>
<dbReference type="InterPro" id="IPR032675">
    <property type="entry name" value="LRR_dom_sf"/>
</dbReference>
<dbReference type="PANTHER" id="PTHR15454:SF19">
    <property type="entry name" value="LEUCINE-RICH REPEAT-CONTAINING PROTEIN 51"/>
    <property type="match status" value="1"/>
</dbReference>
<feature type="compositionally biased region" description="Low complexity" evidence="3">
    <location>
        <begin position="46"/>
        <end position="56"/>
    </location>
</feature>
<dbReference type="Ensembl" id="ENSDNVT00000026678.1">
    <property type="protein sequence ID" value="ENSDNVP00000022112.1"/>
    <property type="gene ID" value="ENSDNVG00000015404.1"/>
</dbReference>
<keyword evidence="5" id="KW-1185">Reference proteome</keyword>
<evidence type="ECO:0000256" key="3">
    <source>
        <dbReference type="SAM" id="MobiDB-lite"/>
    </source>
</evidence>
<reference evidence="4" key="1">
    <citation type="submission" date="2025-08" db="UniProtKB">
        <authorList>
            <consortium name="Ensembl"/>
        </authorList>
    </citation>
    <scope>IDENTIFICATION</scope>
</reference>
<evidence type="ECO:0000313" key="4">
    <source>
        <dbReference type="Ensembl" id="ENSDNVP00000022112.1"/>
    </source>
</evidence>
<evidence type="ECO:0000313" key="5">
    <source>
        <dbReference type="Proteomes" id="UP000694423"/>
    </source>
</evidence>
<evidence type="ECO:0000256" key="2">
    <source>
        <dbReference type="ARBA" id="ARBA00022737"/>
    </source>
</evidence>
<proteinExistence type="predicted"/>
<keyword evidence="2" id="KW-0677">Repeat</keyword>
<evidence type="ECO:0000256" key="1">
    <source>
        <dbReference type="ARBA" id="ARBA00022614"/>
    </source>
</evidence>
<feature type="region of interest" description="Disordered" evidence="3">
    <location>
        <begin position="344"/>
        <end position="388"/>
    </location>
</feature>